<evidence type="ECO:0000313" key="2">
    <source>
        <dbReference type="Proteomes" id="UP000265703"/>
    </source>
</evidence>
<dbReference type="STRING" id="658196.A0A397SI69"/>
<accession>A0A397SI69</accession>
<sequence>MYTPGVLENLDNSTVITEVWKAIYLITFSNQYSAEPRPYTDLCQELLNWGLLTSGLLFTDEDLHLKDLFQPEQLGLLFTNDNLYLNLLFEDEPLGLLFADKDLHLDLLFDEPEEPIMAAMAGAGGFNPNILVNTLNNLTNTLRAGGNNWTNVNNAMNALNAM</sequence>
<gene>
    <name evidence="1" type="ORF">C1645_832074</name>
</gene>
<keyword evidence="2" id="KW-1185">Reference proteome</keyword>
<name>A0A397SI69_9GLOM</name>
<dbReference type="EMBL" id="QKYT01000483">
    <property type="protein sequence ID" value="RIA84579.1"/>
    <property type="molecule type" value="Genomic_DNA"/>
</dbReference>
<protein>
    <submittedName>
        <fullName evidence="1">Uncharacterized protein</fullName>
    </submittedName>
</protein>
<dbReference type="OrthoDB" id="2432760at2759"/>
<organism evidence="1 2">
    <name type="scientific">Glomus cerebriforme</name>
    <dbReference type="NCBI Taxonomy" id="658196"/>
    <lineage>
        <taxon>Eukaryota</taxon>
        <taxon>Fungi</taxon>
        <taxon>Fungi incertae sedis</taxon>
        <taxon>Mucoromycota</taxon>
        <taxon>Glomeromycotina</taxon>
        <taxon>Glomeromycetes</taxon>
        <taxon>Glomerales</taxon>
        <taxon>Glomeraceae</taxon>
        <taxon>Glomus</taxon>
    </lineage>
</organism>
<proteinExistence type="predicted"/>
<dbReference type="AlphaFoldDB" id="A0A397SI69"/>
<comment type="caution">
    <text evidence="1">The sequence shown here is derived from an EMBL/GenBank/DDBJ whole genome shotgun (WGS) entry which is preliminary data.</text>
</comment>
<evidence type="ECO:0000313" key="1">
    <source>
        <dbReference type="EMBL" id="RIA84579.1"/>
    </source>
</evidence>
<reference evidence="1 2" key="1">
    <citation type="submission" date="2018-06" db="EMBL/GenBank/DDBJ databases">
        <title>Comparative genomics reveals the genomic features of Rhizophagus irregularis, R. cerebriforme, R. diaphanum and Gigaspora rosea, and their symbiotic lifestyle signature.</title>
        <authorList>
            <person name="Morin E."/>
            <person name="San Clemente H."/>
            <person name="Chen E.C.H."/>
            <person name="De La Providencia I."/>
            <person name="Hainaut M."/>
            <person name="Kuo A."/>
            <person name="Kohler A."/>
            <person name="Murat C."/>
            <person name="Tang N."/>
            <person name="Roy S."/>
            <person name="Loubradou J."/>
            <person name="Henrissat B."/>
            <person name="Grigoriev I.V."/>
            <person name="Corradi N."/>
            <person name="Roux C."/>
            <person name="Martin F.M."/>
        </authorList>
    </citation>
    <scope>NUCLEOTIDE SEQUENCE [LARGE SCALE GENOMIC DNA]</scope>
    <source>
        <strain evidence="1 2">DAOM 227022</strain>
    </source>
</reference>
<dbReference type="Proteomes" id="UP000265703">
    <property type="component" value="Unassembled WGS sequence"/>
</dbReference>